<evidence type="ECO:0000256" key="6">
    <source>
        <dbReference type="ARBA" id="ARBA00022801"/>
    </source>
</evidence>
<evidence type="ECO:0000259" key="12">
    <source>
        <dbReference type="PROSITE" id="PS51462"/>
    </source>
</evidence>
<dbReference type="Gene3D" id="3.90.79.10">
    <property type="entry name" value="Nucleoside Triphosphate Pyrophosphohydrolase"/>
    <property type="match status" value="1"/>
</dbReference>
<dbReference type="PROSITE" id="PS00893">
    <property type="entry name" value="NUDIX_BOX"/>
    <property type="match status" value="1"/>
</dbReference>
<keyword evidence="6 11" id="KW-0378">Hydrolase</keyword>
<dbReference type="InterPro" id="IPR020476">
    <property type="entry name" value="Nudix_hydrolase"/>
</dbReference>
<evidence type="ECO:0000313" key="13">
    <source>
        <dbReference type="EMBL" id="KAG5175752.1"/>
    </source>
</evidence>
<dbReference type="InterPro" id="IPR040618">
    <property type="entry name" value="Pre-Nudix"/>
</dbReference>
<evidence type="ECO:0000256" key="7">
    <source>
        <dbReference type="ARBA" id="ARBA00023128"/>
    </source>
</evidence>
<comment type="subcellular location">
    <subcellularLocation>
        <location evidence="3">Cytoplasm</location>
    </subcellularLocation>
    <subcellularLocation>
        <location evidence="2">Mitochondrion</location>
    </subcellularLocation>
    <subcellularLocation>
        <location evidence="1">Nucleus</location>
    </subcellularLocation>
</comment>
<evidence type="ECO:0000256" key="5">
    <source>
        <dbReference type="ARBA" id="ARBA00022490"/>
    </source>
</evidence>
<dbReference type="Gene3D" id="3.40.630.30">
    <property type="match status" value="1"/>
</dbReference>
<protein>
    <recommendedName>
        <fullName evidence="10">Nucleoside diphosphate-linked moiety X motif 6</fullName>
    </recommendedName>
</protein>
<dbReference type="OrthoDB" id="447842at2759"/>
<dbReference type="Pfam" id="PF18290">
    <property type="entry name" value="Nudix_hydro"/>
    <property type="match status" value="1"/>
</dbReference>
<dbReference type="AlphaFoldDB" id="A0A836C878"/>
<dbReference type="Pfam" id="PF00293">
    <property type="entry name" value="NUDIX"/>
    <property type="match status" value="1"/>
</dbReference>
<evidence type="ECO:0000256" key="4">
    <source>
        <dbReference type="ARBA" id="ARBA00005582"/>
    </source>
</evidence>
<evidence type="ECO:0000256" key="1">
    <source>
        <dbReference type="ARBA" id="ARBA00004123"/>
    </source>
</evidence>
<dbReference type="PANTHER" id="PTHR13994">
    <property type="entry name" value="NUDIX HYDROLASE RELATED"/>
    <property type="match status" value="1"/>
</dbReference>
<dbReference type="PANTHER" id="PTHR13994:SF13">
    <property type="entry name" value="FI03680P"/>
    <property type="match status" value="1"/>
</dbReference>
<evidence type="ECO:0000256" key="2">
    <source>
        <dbReference type="ARBA" id="ARBA00004173"/>
    </source>
</evidence>
<dbReference type="GO" id="GO:0005634">
    <property type="term" value="C:nucleus"/>
    <property type="evidence" value="ECO:0007669"/>
    <property type="project" value="UniProtKB-SubCell"/>
</dbReference>
<dbReference type="FunFam" id="3.90.79.10:FF:000027">
    <property type="entry name" value="nucleoside diphosphate-linked moiety X motif 6"/>
    <property type="match status" value="1"/>
</dbReference>
<dbReference type="InterPro" id="IPR020084">
    <property type="entry name" value="NUDIX_hydrolase_CS"/>
</dbReference>
<dbReference type="InterPro" id="IPR003293">
    <property type="entry name" value="Nudix_hydrolase6-like"/>
</dbReference>
<gene>
    <name evidence="13" type="ORF">JKP88DRAFT_203463</name>
</gene>
<evidence type="ECO:0000256" key="3">
    <source>
        <dbReference type="ARBA" id="ARBA00004496"/>
    </source>
</evidence>
<evidence type="ECO:0000256" key="10">
    <source>
        <dbReference type="ARBA" id="ARBA00068898"/>
    </source>
</evidence>
<keyword evidence="7" id="KW-0496">Mitochondrion</keyword>
<comment type="function">
    <text evidence="9">May contribute to the regulation of cell proliferation.</text>
</comment>
<evidence type="ECO:0000256" key="11">
    <source>
        <dbReference type="RuleBase" id="RU003476"/>
    </source>
</evidence>
<dbReference type="GO" id="GO:0035529">
    <property type="term" value="F:NADH pyrophosphatase activity"/>
    <property type="evidence" value="ECO:0007669"/>
    <property type="project" value="TreeGrafter"/>
</dbReference>
<keyword evidence="14" id="KW-1185">Reference proteome</keyword>
<comment type="caution">
    <text evidence="13">The sequence shown here is derived from an EMBL/GenBank/DDBJ whole genome shotgun (WGS) entry which is preliminary data.</text>
</comment>
<dbReference type="InterPro" id="IPR000086">
    <property type="entry name" value="NUDIX_hydrolase_dom"/>
</dbReference>
<dbReference type="GO" id="GO:0005739">
    <property type="term" value="C:mitochondrion"/>
    <property type="evidence" value="ECO:0007669"/>
    <property type="project" value="UniProtKB-SubCell"/>
</dbReference>
<sequence>MRPGLRPLLLAANAATQRWAPRTHVCLTPRVYASPTARQTTRGWTRLFSAVSGSLPSVEGLPDLFPYKEGQYNSASINAGKVRAQDTADFAAKLSATVAHLQREEKSAVWLKVPMDYAHYLPVAARAAGFRPHHALPDAVLMVRWLLDGVPDKVPPFATHHVGVAGCVLDARGRVLVVKERHPRALWKFPGGLAEAGEDLGAAAAREVEEETGVRSAFAGLLAFRQQHAMQFGNSDLYFICRMTRRTGEGEGDGEGEQELRPCAHEIAEARWMPLEEFAAQNTHPMMGVVAKMLMEGPQNHELKEETQESIFGSRPPYKMYYHASDAQAQ</sequence>
<comment type="similarity">
    <text evidence="4 11">Belongs to the Nudix hydrolase family.</text>
</comment>
<feature type="domain" description="Nudix hydrolase" evidence="12">
    <location>
        <begin position="159"/>
        <end position="296"/>
    </location>
</feature>
<dbReference type="Proteomes" id="UP000664859">
    <property type="component" value="Unassembled WGS sequence"/>
</dbReference>
<dbReference type="GO" id="GO:0047631">
    <property type="term" value="F:ADP-ribose diphosphatase activity"/>
    <property type="evidence" value="ECO:0007669"/>
    <property type="project" value="TreeGrafter"/>
</dbReference>
<dbReference type="SUPFAM" id="SSF55811">
    <property type="entry name" value="Nudix"/>
    <property type="match status" value="1"/>
</dbReference>
<dbReference type="PROSITE" id="PS51462">
    <property type="entry name" value="NUDIX"/>
    <property type="match status" value="1"/>
</dbReference>
<organism evidence="13 14">
    <name type="scientific">Tribonema minus</name>
    <dbReference type="NCBI Taxonomy" id="303371"/>
    <lineage>
        <taxon>Eukaryota</taxon>
        <taxon>Sar</taxon>
        <taxon>Stramenopiles</taxon>
        <taxon>Ochrophyta</taxon>
        <taxon>PX clade</taxon>
        <taxon>Xanthophyceae</taxon>
        <taxon>Tribonematales</taxon>
        <taxon>Tribonemataceae</taxon>
        <taxon>Tribonema</taxon>
    </lineage>
</organism>
<dbReference type="InterPro" id="IPR015797">
    <property type="entry name" value="NUDIX_hydrolase-like_dom_sf"/>
</dbReference>
<reference evidence="13" key="1">
    <citation type="submission" date="2021-02" db="EMBL/GenBank/DDBJ databases">
        <title>First Annotated Genome of the Yellow-green Alga Tribonema minus.</title>
        <authorList>
            <person name="Mahan K.M."/>
        </authorList>
    </citation>
    <scope>NUCLEOTIDE SEQUENCE</scope>
    <source>
        <strain evidence="13">UTEX B ZZ1240</strain>
    </source>
</reference>
<accession>A0A836C878</accession>
<proteinExistence type="inferred from homology"/>
<name>A0A836C878_9STRA</name>
<keyword evidence="8" id="KW-0539">Nucleus</keyword>
<evidence type="ECO:0000313" key="14">
    <source>
        <dbReference type="Proteomes" id="UP000664859"/>
    </source>
</evidence>
<dbReference type="PRINTS" id="PR01356">
    <property type="entry name" value="GFGPROTEIN"/>
</dbReference>
<evidence type="ECO:0000256" key="8">
    <source>
        <dbReference type="ARBA" id="ARBA00023242"/>
    </source>
</evidence>
<evidence type="ECO:0000256" key="9">
    <source>
        <dbReference type="ARBA" id="ARBA00057091"/>
    </source>
</evidence>
<keyword evidence="5" id="KW-0963">Cytoplasm</keyword>
<dbReference type="PRINTS" id="PR00502">
    <property type="entry name" value="NUDIXFAMILY"/>
</dbReference>
<dbReference type="GO" id="GO:0051287">
    <property type="term" value="F:NAD binding"/>
    <property type="evidence" value="ECO:0007669"/>
    <property type="project" value="TreeGrafter"/>
</dbReference>
<dbReference type="EMBL" id="JAFCMP010000546">
    <property type="protein sequence ID" value="KAG5175752.1"/>
    <property type="molecule type" value="Genomic_DNA"/>
</dbReference>
<dbReference type="CDD" id="cd04670">
    <property type="entry name" value="NUDIX_ASFGF2_Nudt6"/>
    <property type="match status" value="1"/>
</dbReference>